<dbReference type="Proteomes" id="UP000471465">
    <property type="component" value="Unassembled WGS sequence"/>
</dbReference>
<evidence type="ECO:0000313" key="3">
    <source>
        <dbReference type="Proteomes" id="UP000471465"/>
    </source>
</evidence>
<organism evidence="2 3">
    <name type="scientific">Psychrobacter nivimaris</name>
    <dbReference type="NCBI Taxonomy" id="281738"/>
    <lineage>
        <taxon>Bacteria</taxon>
        <taxon>Pseudomonadati</taxon>
        <taxon>Pseudomonadota</taxon>
        <taxon>Gammaproteobacteria</taxon>
        <taxon>Moraxellales</taxon>
        <taxon>Moraxellaceae</taxon>
        <taxon>Psychrobacter</taxon>
    </lineage>
</organism>
<feature type="transmembrane region" description="Helical" evidence="1">
    <location>
        <begin position="24"/>
        <end position="46"/>
    </location>
</feature>
<comment type="caution">
    <text evidence="2">The sequence shown here is derived from an EMBL/GenBank/DDBJ whole genome shotgun (WGS) entry which is preliminary data.</text>
</comment>
<reference evidence="2 3" key="1">
    <citation type="submission" date="2019-09" db="EMBL/GenBank/DDBJ databases">
        <title>Draft genome sequence of Psychrobacter nivimaris LAMA 639, in search for biotechnological relevant genes.</title>
        <authorList>
            <person name="Lima A.O.S."/>
            <person name="Staloch B.E.K."/>
            <person name="Freitas R.C."/>
            <person name="Niero H."/>
            <person name="Silva M.A.C."/>
        </authorList>
    </citation>
    <scope>NUCLEOTIDE SEQUENCE [LARGE SCALE GENOMIC DNA]</scope>
    <source>
        <strain evidence="2 3">LAMA 639</strain>
    </source>
</reference>
<gene>
    <name evidence="2" type="ORF">FQV37_822</name>
</gene>
<dbReference type="RefSeq" id="WP_160022247.1">
    <property type="nucleotide sequence ID" value="NZ_VZIZ01000018.1"/>
</dbReference>
<proteinExistence type="predicted"/>
<keyword evidence="1" id="KW-0812">Transmembrane</keyword>
<feature type="transmembrane region" description="Helical" evidence="1">
    <location>
        <begin position="53"/>
        <end position="71"/>
    </location>
</feature>
<evidence type="ECO:0000256" key="1">
    <source>
        <dbReference type="SAM" id="Phobius"/>
    </source>
</evidence>
<dbReference type="AlphaFoldDB" id="A0A6N7BY55"/>
<keyword evidence="3" id="KW-1185">Reference proteome</keyword>
<evidence type="ECO:0000313" key="2">
    <source>
        <dbReference type="EMBL" id="KAF0568614.1"/>
    </source>
</evidence>
<feature type="transmembrane region" description="Helical" evidence="1">
    <location>
        <begin position="228"/>
        <end position="245"/>
    </location>
</feature>
<dbReference type="EMBL" id="VZIZ01000018">
    <property type="protein sequence ID" value="KAF0568614.1"/>
    <property type="molecule type" value="Genomic_DNA"/>
</dbReference>
<keyword evidence="1" id="KW-1133">Transmembrane helix</keyword>
<dbReference type="Pfam" id="PF11580">
    <property type="entry name" value="DUF3239"/>
    <property type="match status" value="1"/>
</dbReference>
<dbReference type="InterPro" id="IPR021632">
    <property type="entry name" value="DUF3239"/>
</dbReference>
<protein>
    <submittedName>
        <fullName evidence="2">Ankyrin repeats containing protein</fullName>
    </submittedName>
</protein>
<name>A0A6N7BY55_9GAMM</name>
<keyword evidence="1" id="KW-0472">Membrane</keyword>
<dbReference type="InterPro" id="IPR023124">
    <property type="entry name" value="DUF3239_dom_sf"/>
</dbReference>
<sequence>MSNNYTVDDNSIASNPGNTELNKWVWFCHNKMFVSLLTLFLICSLLATMVIDVMYFLVTVIAVVMNLYYWVNKKEHFLSGDSNGGIVVDTYPTLIAVNTSLTKGYGHFPVVKIMKCTSLKNVSVGDRVPTVALYTASTNDDLAHWLDFNPIPLSYATNDAKTVKLAMQSYSNEQWEQLEKYLLELEKPYKPGLYQVDKEQSNWNEQLNDSLSILSSIELEGGGGRINLMKIVISVMVFIAILYGLKIFI</sequence>
<accession>A0A6N7BY55</accession>
<dbReference type="Gene3D" id="2.40.410.10">
    <property type="entry name" value="putative membrane protein from Corynebacterium diphtheriae superfamily"/>
    <property type="match status" value="1"/>
</dbReference>